<comment type="subcellular location">
    <subcellularLocation>
        <location evidence="1">Cell envelope</location>
    </subcellularLocation>
</comment>
<evidence type="ECO:0000259" key="6">
    <source>
        <dbReference type="Pfam" id="PF25917"/>
    </source>
</evidence>
<evidence type="ECO:0000256" key="3">
    <source>
        <dbReference type="SAM" id="Coils"/>
    </source>
</evidence>
<dbReference type="InterPro" id="IPR050465">
    <property type="entry name" value="UPF0194_transport"/>
</dbReference>
<proteinExistence type="predicted"/>
<dbReference type="Gene3D" id="1.10.287.470">
    <property type="entry name" value="Helix hairpin bin"/>
    <property type="match status" value="3"/>
</dbReference>
<feature type="transmembrane region" description="Helical" evidence="5">
    <location>
        <begin position="32"/>
        <end position="53"/>
    </location>
</feature>
<dbReference type="Gene3D" id="2.40.30.170">
    <property type="match status" value="1"/>
</dbReference>
<dbReference type="EMBL" id="JAKNCT010000005">
    <property type="protein sequence ID" value="MCG5030758.1"/>
    <property type="molecule type" value="Genomic_DNA"/>
</dbReference>
<keyword evidence="5" id="KW-0472">Membrane</keyword>
<feature type="domain" description="Multidrug resistance protein MdtA-like barrel-sandwich hybrid" evidence="6">
    <location>
        <begin position="81"/>
        <end position="308"/>
    </location>
</feature>
<feature type="coiled-coil region" evidence="3">
    <location>
        <begin position="242"/>
        <end position="276"/>
    </location>
</feature>
<accession>A0ABS9MRX7</accession>
<comment type="caution">
    <text evidence="7">The sequence shown here is derived from an EMBL/GenBank/DDBJ whole genome shotgun (WGS) entry which is preliminary data.</text>
</comment>
<evidence type="ECO:0000313" key="7">
    <source>
        <dbReference type="EMBL" id="MCG5030758.1"/>
    </source>
</evidence>
<dbReference type="PANTHER" id="PTHR32347">
    <property type="entry name" value="EFFLUX SYSTEM COMPONENT YKNX-RELATED"/>
    <property type="match status" value="1"/>
</dbReference>
<evidence type="ECO:0000256" key="1">
    <source>
        <dbReference type="ARBA" id="ARBA00004196"/>
    </source>
</evidence>
<dbReference type="RefSeq" id="WP_237978414.1">
    <property type="nucleotide sequence ID" value="NZ_JAKNCT010000005.1"/>
</dbReference>
<dbReference type="InterPro" id="IPR058625">
    <property type="entry name" value="MdtA-like_BSH"/>
</dbReference>
<evidence type="ECO:0000313" key="8">
    <source>
        <dbReference type="Proteomes" id="UP001297600"/>
    </source>
</evidence>
<evidence type="ECO:0000256" key="5">
    <source>
        <dbReference type="SAM" id="Phobius"/>
    </source>
</evidence>
<dbReference type="Proteomes" id="UP001297600">
    <property type="component" value="Unassembled WGS sequence"/>
</dbReference>
<feature type="region of interest" description="Disordered" evidence="4">
    <location>
        <begin position="1"/>
        <end position="27"/>
    </location>
</feature>
<evidence type="ECO:0000256" key="2">
    <source>
        <dbReference type="ARBA" id="ARBA00023054"/>
    </source>
</evidence>
<dbReference type="Pfam" id="PF25917">
    <property type="entry name" value="BSH_RND"/>
    <property type="match status" value="1"/>
</dbReference>
<dbReference type="Gene3D" id="2.40.50.100">
    <property type="match status" value="2"/>
</dbReference>
<evidence type="ECO:0000256" key="4">
    <source>
        <dbReference type="SAM" id="MobiDB-lite"/>
    </source>
</evidence>
<gene>
    <name evidence="7" type="ORF">MAF45_04775</name>
</gene>
<dbReference type="SUPFAM" id="SSF111369">
    <property type="entry name" value="HlyD-like secretion proteins"/>
    <property type="match status" value="3"/>
</dbReference>
<keyword evidence="5" id="KW-1133">Transmembrane helix</keyword>
<keyword evidence="2 3" id="KW-0175">Coiled coil</keyword>
<keyword evidence="8" id="KW-1185">Reference proteome</keyword>
<keyword evidence="5" id="KW-0812">Transmembrane</keyword>
<name>A0ABS9MRX7_9BURK</name>
<dbReference type="PANTHER" id="PTHR32347:SF29">
    <property type="entry name" value="UPF0194 MEMBRANE PROTEIN YBHG"/>
    <property type="match status" value="1"/>
</dbReference>
<sequence>MVQSGNPGDAGSPAQDSRPQRLGRPAGGQRQLLKPVAALGALFVIGVVLMLLGPRHDADTLAQRQKYGILTAEEVNVAFEKVSGRLIERPVQEGGRVKKGDPLMTLDGVDNAIAVKRLKAQIAENEASVESEKRQIGIDLAAASTTEKNAWRTIEAVKATLDSAAAAERRARADFGRARELVGSGAVSQSSFDSAKSSWESAAAALANTRKNLAAATVGANRSGLARLERTGSAEGMRLSSIADTRASIENRRLKVRQLEAQGEQLRADLESLQVERGRLTLTAPEDGKIVKLLYQPGDMVSAGSPAVLLQSSRQYYEIYVSEKDVPRFSEGSTVTGTTASGRKVQGIVRVLYRAPSFAEIRGTRERGQADLTSFIARIYVTPQSGVEPGMTIEVKTHA</sequence>
<reference evidence="7 8" key="1">
    <citation type="submission" date="2022-02" db="EMBL/GenBank/DDBJ databases">
        <title>Mesosutterella porci, a novel member of the family Sutterellaceae from pig feces.</title>
        <authorList>
            <person name="Wylensek D."/>
            <person name="Clavel T."/>
        </authorList>
    </citation>
    <scope>NUCLEOTIDE SEQUENCE [LARGE SCALE GENOMIC DNA]</scope>
    <source>
        <strain evidence="8">oilRF-744-wt-GAM-9</strain>
    </source>
</reference>
<protein>
    <submittedName>
        <fullName evidence="7">Biotin/lipoyl-binding protein</fullName>
    </submittedName>
</protein>
<organism evidence="7 8">
    <name type="scientific">Mesosutterella porci</name>
    <dbReference type="NCBI Taxonomy" id="2915351"/>
    <lineage>
        <taxon>Bacteria</taxon>
        <taxon>Pseudomonadati</taxon>
        <taxon>Pseudomonadota</taxon>
        <taxon>Betaproteobacteria</taxon>
        <taxon>Burkholderiales</taxon>
        <taxon>Sutterellaceae</taxon>
        <taxon>Mesosutterella</taxon>
    </lineage>
</organism>